<dbReference type="Proteomes" id="UP000283829">
    <property type="component" value="Unassembled WGS sequence"/>
</dbReference>
<comment type="caution">
    <text evidence="2">The sequence shown here is derived from an EMBL/GenBank/DDBJ whole genome shotgun (WGS) entry which is preliminary data.</text>
</comment>
<evidence type="ECO:0000313" key="3">
    <source>
        <dbReference type="Proteomes" id="UP000283829"/>
    </source>
</evidence>
<keyword evidence="1" id="KW-0472">Membrane</keyword>
<gene>
    <name evidence="2" type="ORF">COI09_05025</name>
</gene>
<sequence>MRFFVAGAVRRGQRLFARSFPPFVIPATFRHSREGGNPETPAAVIPAQMICCPSTQNKKQSCNILIYIVIFIYVYLRYANARLHKYIRVTV</sequence>
<evidence type="ECO:0000256" key="1">
    <source>
        <dbReference type="SAM" id="Phobius"/>
    </source>
</evidence>
<dbReference type="AlphaFoldDB" id="A0A425AQC6"/>
<name>A0A425AQC6_NEIME</name>
<keyword evidence="1" id="KW-1133">Transmembrane helix</keyword>
<reference evidence="2 3" key="1">
    <citation type="submission" date="2017-09" db="EMBL/GenBank/DDBJ databases">
        <title>Phenotypic and genotypic characterization of Colombian isolates of Neisseria meningitidis recovered from invasive disease.</title>
        <authorList>
            <person name="Duarte C."/>
            <person name="Gabastou J.M."/>
            <person name="Moreno J."/>
        </authorList>
    </citation>
    <scope>NUCLEOTIDE SEQUENCE [LARGE SCALE GENOMIC DNA]</scope>
    <source>
        <strain evidence="2 3">INS-Nm1124</strain>
    </source>
</reference>
<feature type="transmembrane region" description="Helical" evidence="1">
    <location>
        <begin position="64"/>
        <end position="80"/>
    </location>
</feature>
<protein>
    <submittedName>
        <fullName evidence="2">Uncharacterized protein</fullName>
    </submittedName>
</protein>
<evidence type="ECO:0000313" key="2">
    <source>
        <dbReference type="EMBL" id="RQJ67531.1"/>
    </source>
</evidence>
<organism evidence="2 3">
    <name type="scientific">Neisseria meningitidis</name>
    <dbReference type="NCBI Taxonomy" id="487"/>
    <lineage>
        <taxon>Bacteria</taxon>
        <taxon>Pseudomonadati</taxon>
        <taxon>Pseudomonadota</taxon>
        <taxon>Betaproteobacteria</taxon>
        <taxon>Neisseriales</taxon>
        <taxon>Neisseriaceae</taxon>
        <taxon>Neisseria</taxon>
    </lineage>
</organism>
<accession>A0A425AQC6</accession>
<proteinExistence type="predicted"/>
<keyword evidence="1" id="KW-0812">Transmembrane</keyword>
<dbReference type="EMBL" id="NWXB01000006">
    <property type="protein sequence ID" value="RQJ67531.1"/>
    <property type="molecule type" value="Genomic_DNA"/>
</dbReference>